<dbReference type="EMBL" id="QJKJ01004869">
    <property type="protein sequence ID" value="RDX92461.1"/>
    <property type="molecule type" value="Genomic_DNA"/>
</dbReference>
<evidence type="ECO:0000256" key="1">
    <source>
        <dbReference type="ARBA" id="ARBA00022679"/>
    </source>
</evidence>
<dbReference type="InterPro" id="IPR041373">
    <property type="entry name" value="RT_RNaseH"/>
</dbReference>
<dbReference type="Gene3D" id="3.10.10.10">
    <property type="entry name" value="HIV Type 1 Reverse Transcriptase, subunit A, domain 1"/>
    <property type="match status" value="1"/>
</dbReference>
<dbReference type="Pfam" id="PF00665">
    <property type="entry name" value="rve"/>
    <property type="match status" value="1"/>
</dbReference>
<keyword evidence="5" id="KW-0378">Hydrolase</keyword>
<dbReference type="GO" id="GO:0003676">
    <property type="term" value="F:nucleic acid binding"/>
    <property type="evidence" value="ECO:0007669"/>
    <property type="project" value="InterPro"/>
</dbReference>
<keyword evidence="6" id="KW-0695">RNA-directed DNA polymerase</keyword>
<dbReference type="PROSITE" id="PS50994">
    <property type="entry name" value="INTEGRASE"/>
    <property type="match status" value="1"/>
</dbReference>
<comment type="caution">
    <text evidence="10">The sequence shown here is derived from an EMBL/GenBank/DDBJ whole genome shotgun (WGS) entry which is preliminary data.</text>
</comment>
<dbReference type="InterPro" id="IPR001584">
    <property type="entry name" value="Integrase_cat-core"/>
</dbReference>
<dbReference type="Gene3D" id="3.30.420.10">
    <property type="entry name" value="Ribonuclease H-like superfamily/Ribonuclease H"/>
    <property type="match status" value="2"/>
</dbReference>
<feature type="non-terminal residue" evidence="10">
    <location>
        <position position="1"/>
    </location>
</feature>
<dbReference type="InterPro" id="IPR036397">
    <property type="entry name" value="RNaseH_sf"/>
</dbReference>
<feature type="domain" description="Integrase catalytic" evidence="9">
    <location>
        <begin position="846"/>
        <end position="964"/>
    </location>
</feature>
<dbReference type="GO" id="GO:0004523">
    <property type="term" value="F:RNA-DNA hybrid ribonuclease activity"/>
    <property type="evidence" value="ECO:0007669"/>
    <property type="project" value="InterPro"/>
</dbReference>
<dbReference type="InterPro" id="IPR012337">
    <property type="entry name" value="RNaseH-like_sf"/>
</dbReference>
<organism evidence="10 11">
    <name type="scientific">Mucuna pruriens</name>
    <name type="common">Velvet bean</name>
    <name type="synonym">Dolichos pruriens</name>
    <dbReference type="NCBI Taxonomy" id="157652"/>
    <lineage>
        <taxon>Eukaryota</taxon>
        <taxon>Viridiplantae</taxon>
        <taxon>Streptophyta</taxon>
        <taxon>Embryophyta</taxon>
        <taxon>Tracheophyta</taxon>
        <taxon>Spermatophyta</taxon>
        <taxon>Magnoliopsida</taxon>
        <taxon>eudicotyledons</taxon>
        <taxon>Gunneridae</taxon>
        <taxon>Pentapetalae</taxon>
        <taxon>rosids</taxon>
        <taxon>fabids</taxon>
        <taxon>Fabales</taxon>
        <taxon>Fabaceae</taxon>
        <taxon>Papilionoideae</taxon>
        <taxon>50 kb inversion clade</taxon>
        <taxon>NPAAA clade</taxon>
        <taxon>indigoferoid/millettioid clade</taxon>
        <taxon>Phaseoleae</taxon>
        <taxon>Mucuna</taxon>
    </lineage>
</organism>
<dbReference type="PROSITE" id="PS50879">
    <property type="entry name" value="RNASE_H_1"/>
    <property type="match status" value="1"/>
</dbReference>
<gene>
    <name evidence="10" type="primary">pol</name>
    <name evidence="10" type="ORF">CR513_25406</name>
</gene>
<keyword evidence="11" id="KW-1185">Reference proteome</keyword>
<dbReference type="InterPro" id="IPR043128">
    <property type="entry name" value="Rev_trsase/Diguanyl_cyclase"/>
</dbReference>
<feature type="compositionally biased region" description="Basic and acidic residues" evidence="7">
    <location>
        <begin position="30"/>
        <end position="44"/>
    </location>
</feature>
<dbReference type="PANTHER" id="PTHR48475:SF1">
    <property type="entry name" value="RNASE H TYPE-1 DOMAIN-CONTAINING PROTEIN"/>
    <property type="match status" value="1"/>
</dbReference>
<keyword evidence="1" id="KW-0808">Transferase</keyword>
<evidence type="ECO:0000313" key="10">
    <source>
        <dbReference type="EMBL" id="RDX92461.1"/>
    </source>
</evidence>
<dbReference type="SUPFAM" id="SSF53098">
    <property type="entry name" value="Ribonuclease H-like"/>
    <property type="match status" value="2"/>
</dbReference>
<dbReference type="Pfam" id="PF17921">
    <property type="entry name" value="Integrase_H2C2"/>
    <property type="match status" value="1"/>
</dbReference>
<dbReference type="CDD" id="cd01647">
    <property type="entry name" value="RT_LTR"/>
    <property type="match status" value="1"/>
</dbReference>
<dbReference type="SUPFAM" id="SSF56672">
    <property type="entry name" value="DNA/RNA polymerases"/>
    <property type="match status" value="1"/>
</dbReference>
<keyword evidence="4" id="KW-0255">Endonuclease</keyword>
<dbReference type="OrthoDB" id="101614at2759"/>
<dbReference type="Gene3D" id="3.30.70.270">
    <property type="match status" value="2"/>
</dbReference>
<evidence type="ECO:0000313" key="11">
    <source>
        <dbReference type="Proteomes" id="UP000257109"/>
    </source>
</evidence>
<dbReference type="FunFam" id="3.30.70.270:FF:000063">
    <property type="entry name" value="Zinc knuckle domaincontaining protein"/>
    <property type="match status" value="1"/>
</dbReference>
<dbReference type="AlphaFoldDB" id="A0A371GPI2"/>
<evidence type="ECO:0000256" key="4">
    <source>
        <dbReference type="ARBA" id="ARBA00022759"/>
    </source>
</evidence>
<feature type="domain" description="RNase H type-1" evidence="8">
    <location>
        <begin position="556"/>
        <end position="685"/>
    </location>
</feature>
<dbReference type="GO" id="GO:0015074">
    <property type="term" value="P:DNA integration"/>
    <property type="evidence" value="ECO:0007669"/>
    <property type="project" value="InterPro"/>
</dbReference>
<proteinExistence type="predicted"/>
<feature type="region of interest" description="Disordered" evidence="7">
    <location>
        <begin position="1"/>
        <end position="44"/>
    </location>
</feature>
<name>A0A371GPI2_MUCPR</name>
<accession>A0A371GPI2</accession>
<evidence type="ECO:0000256" key="3">
    <source>
        <dbReference type="ARBA" id="ARBA00022722"/>
    </source>
</evidence>
<dbReference type="CDD" id="cd09279">
    <property type="entry name" value="RNase_HI_like"/>
    <property type="match status" value="1"/>
</dbReference>
<dbReference type="InterPro" id="IPR043502">
    <property type="entry name" value="DNA/RNA_pol_sf"/>
</dbReference>
<dbReference type="Gene3D" id="1.10.340.70">
    <property type="match status" value="1"/>
</dbReference>
<evidence type="ECO:0000259" key="9">
    <source>
        <dbReference type="PROSITE" id="PS50994"/>
    </source>
</evidence>
<reference evidence="10" key="1">
    <citation type="submission" date="2018-05" db="EMBL/GenBank/DDBJ databases">
        <title>Draft genome of Mucuna pruriens seed.</title>
        <authorList>
            <person name="Nnadi N.E."/>
            <person name="Vos R."/>
            <person name="Hasami M.H."/>
            <person name="Devisetty U.K."/>
            <person name="Aguiy J.C."/>
        </authorList>
    </citation>
    <scope>NUCLEOTIDE SEQUENCE [LARGE SCALE GENOMIC DNA]</scope>
    <source>
        <strain evidence="10">JCA_2017</strain>
    </source>
</reference>
<evidence type="ECO:0000256" key="7">
    <source>
        <dbReference type="SAM" id="MobiDB-lite"/>
    </source>
</evidence>
<dbReference type="Pfam" id="PF13456">
    <property type="entry name" value="RVT_3"/>
    <property type="match status" value="1"/>
</dbReference>
<evidence type="ECO:0000256" key="5">
    <source>
        <dbReference type="ARBA" id="ARBA00022801"/>
    </source>
</evidence>
<protein>
    <submittedName>
        <fullName evidence="10">Retrovirus-related Pol polyprotein from transposon 17.6</fullName>
    </submittedName>
</protein>
<evidence type="ECO:0000256" key="6">
    <source>
        <dbReference type="ARBA" id="ARBA00022918"/>
    </source>
</evidence>
<dbReference type="Proteomes" id="UP000257109">
    <property type="component" value="Unassembled WGS sequence"/>
</dbReference>
<evidence type="ECO:0000259" key="8">
    <source>
        <dbReference type="PROSITE" id="PS50879"/>
    </source>
</evidence>
<keyword evidence="3" id="KW-0540">Nuclease</keyword>
<dbReference type="Pfam" id="PF17917">
    <property type="entry name" value="RT_RNaseH"/>
    <property type="match status" value="1"/>
</dbReference>
<dbReference type="Gene3D" id="3.10.20.370">
    <property type="match status" value="1"/>
</dbReference>
<keyword evidence="2" id="KW-0548">Nucleotidyltransferase</keyword>
<evidence type="ECO:0000256" key="2">
    <source>
        <dbReference type="ARBA" id="ARBA00022695"/>
    </source>
</evidence>
<dbReference type="InterPro" id="IPR000477">
    <property type="entry name" value="RT_dom"/>
</dbReference>
<dbReference type="InterPro" id="IPR041588">
    <property type="entry name" value="Integrase_H2C2"/>
</dbReference>
<dbReference type="GO" id="GO:0003964">
    <property type="term" value="F:RNA-directed DNA polymerase activity"/>
    <property type="evidence" value="ECO:0007669"/>
    <property type="project" value="UniProtKB-KW"/>
</dbReference>
<sequence>VSKRCITCDSSPSESDSTEAEALTDIEQGVGREKPKFEAPAKDLESVSLQEGTEGREVRIGKQLPPASRAKLLELLKEYADVFAWSYQDMPGLDREIVEHRLPLLPRATLVRQQLRRMKPEVALKIKEEVEKQWNAGFLAVANYPRWVANIVPVPKKDGKVRMYVDHRDLNRASPKDNFPLPHIDVLVDNTAQHSFFSFMDGFSGYNQIMMLPEDQEKTTFITLWGTFCYKVMPFGLKNAGATYQRAMVTLFHDMVHKEIEVYVDDMIAKSKTIEQHIEDLRKLFLRLRKYKLRLNPAKCTFGVKTGKLLGFVVNEDGIEVDPDKVKAIREMPAPRTEAEVRGFLGRVNFISRFISQLTATCSPIFKLLRKKQRKEWDTECQKAFEKIKHYLENPPVLVPAALGRPLILYLTVLKESMGCVLGQQDATGKKEQAIYYLSKKFTECEARYSALERTCCALVWAAKRLRSYMLSHTTWLVAKNDPVKYIFEKPALTRRIARWQMALSEYDILYVNQTAVKGSVLAEQLAYHPLTDSQPLSYEFPDEHLMTASVDKTQHNDEWTMWFDGASNIVGNGIGVVLISPNNQCFPFAAKLGFDCTNNMAEYEACTMGLLMALDHQVKKLRVFGDSALVIYQLRGEWEARDAKLIPYHDYAKEIMSAFDMITFNHVHREENQTADALATLFAMVQVNEGQELVIQVRQQPQTAYCQCLTHEIAEPSTEPWYYDIKRYLEKGEYPDETSENSKRTLRRLASGFLLSGTTLYKRNSDMTLLRCVDDQEAKQIMEEVHEGIFGTHVNGHALARKILRAGYYWTRMESDCYQHVRKCAKCQIYANHLNVAPSTLHNLNAPWPFSMWGIDVIGPIEPKASNGHRFILVAIDYFTKWVEASSYPSVPRKTVIRFIKRDIICRYGLPAHIITDNGTNLNNKMVTELCEQFRISHHNSTPYRPKMNGAVEAANKNMKRII</sequence>
<dbReference type="InterPro" id="IPR002156">
    <property type="entry name" value="RNaseH_domain"/>
</dbReference>
<dbReference type="Pfam" id="PF00078">
    <property type="entry name" value="RVT_1"/>
    <property type="match status" value="1"/>
</dbReference>
<dbReference type="PANTHER" id="PTHR48475">
    <property type="entry name" value="RIBONUCLEASE H"/>
    <property type="match status" value="1"/>
</dbReference>